<gene>
    <name evidence="4" type="primary">6047304</name>
    <name evidence="3" type="ORF">CpipJ_CPIJ013455</name>
</gene>
<dbReference type="HOGENOM" id="CLU_303325_0_0_1"/>
<feature type="compositionally biased region" description="Low complexity" evidence="1">
    <location>
        <begin position="758"/>
        <end position="796"/>
    </location>
</feature>
<feature type="compositionally biased region" description="Low complexity" evidence="1">
    <location>
        <begin position="857"/>
        <end position="874"/>
    </location>
</feature>
<feature type="region of interest" description="Disordered" evidence="1">
    <location>
        <begin position="81"/>
        <end position="110"/>
    </location>
</feature>
<feature type="compositionally biased region" description="Polar residues" evidence="1">
    <location>
        <begin position="640"/>
        <end position="686"/>
    </location>
</feature>
<feature type="compositionally biased region" description="Basic and acidic residues" evidence="1">
    <location>
        <begin position="157"/>
        <end position="168"/>
    </location>
</feature>
<evidence type="ECO:0000313" key="5">
    <source>
        <dbReference type="Proteomes" id="UP000002320"/>
    </source>
</evidence>
<dbReference type="VEuPathDB" id="VectorBase:CQUJHB014971"/>
<feature type="compositionally biased region" description="Polar residues" evidence="1">
    <location>
        <begin position="417"/>
        <end position="427"/>
    </location>
</feature>
<feature type="compositionally biased region" description="Low complexity" evidence="1">
    <location>
        <begin position="815"/>
        <end position="825"/>
    </location>
</feature>
<feature type="compositionally biased region" description="Low complexity" evidence="1">
    <location>
        <begin position="348"/>
        <end position="363"/>
    </location>
</feature>
<dbReference type="STRING" id="7176.B0X413"/>
<evidence type="ECO:0000256" key="2">
    <source>
        <dbReference type="SAM" id="SignalP"/>
    </source>
</evidence>
<sequence length="982" mass="104786">MLKLLIAACLVTHGLGRPDVSHILRQKQTRQQRNDRSFHPLDYLAKLGNSTEIEARKASDKEFDVFNYLTAFNGTEINALDARSPTTQRKKDPAYQSSKIPKLPQPNGQLNVHKNQRNVLLSNRKVLTARANHLQVHSEQPNDLLRSLMVHTVDQPFDHHNNLTDQRHNQPTSVKTSTDRRQTAMLHKGSTQGPIDSGTEGRPQDSYGPQSSTASPVPSSTLEDFRPTGTTDFNGYPQVSSLSPISQAQDGPSSASSTYRPSPSSTNVPEGQLTTKPNIDQEDQNAPILPPNLNEVIGEPVDINELATTTPSSTTTRKPNGSFLPPKPLPELVVPREPSTSSRPEQYPTTASSTAASSPVPTSGFVASTSAPEYLPPDESPDSTTPLQQQPDAPYGSSTQQPQGPSSQQPQGAYGSTQKPSPISQQPEGPYGSSEPPASSVGTEEPYGGSTLRPSQQPEDSYGSTQGPFQTTPQPESERENSYGSTQGPYTSRPETQRPSQGSEDTYGSTQRPYGDQTVSTQSPFSTDESSTPYGVDGTSTVAGQETTTFGGYTNGVQETTTASSFSTGQDATTTAGYSGFSQETTTGAYTSASQQTTTGGYPGFSEQSTTFSGYPEASSTPDSSSATGSPTTSAGSTFAPESSTYEPFDSQPGQSSSVRPNNEPLYSTPSTTGQQPAGMAVSTSAPEYLPPDAGDSSNQYRPSDASSIAPPAPTSDSYQPEQPGSRPSNTTSQQYPQSGPGEQQPSRPSAPADNEVGQQYPQSGPSGQQGTDYEPGQPQGNQQYPQSGPGQQQNQDYRPEQPSRPSIPSDNQYPQSGPSGQQGPDYEPGQPQDNQQYPQSGPGQQSSRPDADNQISQQYPQSGPYDSQSSQPGSPYPSQSPPEDMTIAADINNEFGPNNGYLPPYPVDNAGLRIVVEDNAPRSESEAEESALQPRVASAAPADGYNYKVPEDKLPPTIVVPSHTLDDQGYHYMIPNVPFLS</sequence>
<dbReference type="OMA" id="INIMEMI"/>
<feature type="compositionally biased region" description="Polar residues" evidence="1">
    <location>
        <begin position="719"/>
        <end position="748"/>
    </location>
</feature>
<evidence type="ECO:0000256" key="1">
    <source>
        <dbReference type="SAM" id="MobiDB-lite"/>
    </source>
</evidence>
<feature type="compositionally biased region" description="Low complexity" evidence="1">
    <location>
        <begin position="619"/>
        <end position="638"/>
    </location>
</feature>
<feature type="signal peptide" evidence="2">
    <location>
        <begin position="1"/>
        <end position="16"/>
    </location>
</feature>
<feature type="compositionally biased region" description="Polar residues" evidence="1">
    <location>
        <begin position="804"/>
        <end position="814"/>
    </location>
</feature>
<feature type="compositionally biased region" description="Polar residues" evidence="1">
    <location>
        <begin position="207"/>
        <end position="251"/>
    </location>
</feature>
<name>B0X413_CULQU</name>
<feature type="compositionally biased region" description="Low complexity" evidence="1">
    <location>
        <begin position="836"/>
        <end position="848"/>
    </location>
</feature>
<dbReference type="AlphaFoldDB" id="B0X413"/>
<keyword evidence="2" id="KW-0732">Signal</keyword>
<dbReference type="EnsemblMetazoa" id="CPIJ013455-RA">
    <property type="protein sequence ID" value="CPIJ013455-PA"/>
    <property type="gene ID" value="CPIJ013455"/>
</dbReference>
<dbReference type="KEGG" id="cqu:CpipJ_CPIJ013455"/>
<evidence type="ECO:0000313" key="3">
    <source>
        <dbReference type="EMBL" id="EDS40090.1"/>
    </source>
</evidence>
<reference evidence="3" key="1">
    <citation type="submission" date="2007-03" db="EMBL/GenBank/DDBJ databases">
        <title>Annotation of Culex pipiens quinquefasciatus.</title>
        <authorList>
            <consortium name="The Broad Institute Genome Sequencing Platform"/>
            <person name="Atkinson P.W."/>
            <person name="Hemingway J."/>
            <person name="Christensen B.M."/>
            <person name="Higgs S."/>
            <person name="Kodira C."/>
            <person name="Hannick L."/>
            <person name="Megy K."/>
            <person name="O'Leary S."/>
            <person name="Pearson M."/>
            <person name="Haas B.J."/>
            <person name="Mauceli E."/>
            <person name="Wortman J.R."/>
            <person name="Lee N.H."/>
            <person name="Guigo R."/>
            <person name="Stanke M."/>
            <person name="Alvarado L."/>
            <person name="Amedeo P."/>
            <person name="Antoine C.H."/>
            <person name="Arensburger P."/>
            <person name="Bidwell S.L."/>
            <person name="Crawford M."/>
            <person name="Camaro F."/>
            <person name="Devon K."/>
            <person name="Engels R."/>
            <person name="Hammond M."/>
            <person name="Howarth C."/>
            <person name="Koehrsen M."/>
            <person name="Lawson D."/>
            <person name="Montgomery P."/>
            <person name="Nene V."/>
            <person name="Nusbaum C."/>
            <person name="Puiu D."/>
            <person name="Romero-Severson J."/>
            <person name="Severson D.W."/>
            <person name="Shumway M."/>
            <person name="Sisk P."/>
            <person name="Stolte C."/>
            <person name="Zeng Q."/>
            <person name="Eisenstadt E."/>
            <person name="Fraser-Liggett C."/>
            <person name="Strausberg R."/>
            <person name="Galagan J."/>
            <person name="Birren B."/>
            <person name="Collins F.H."/>
        </authorList>
    </citation>
    <scope>NUCLEOTIDE SEQUENCE [LARGE SCALE GENOMIC DNA]</scope>
    <source>
        <strain evidence="3">JHB</strain>
    </source>
</reference>
<accession>B0X413</accession>
<reference evidence="4" key="2">
    <citation type="submission" date="2020-05" db="UniProtKB">
        <authorList>
            <consortium name="EnsemblMetazoa"/>
        </authorList>
    </citation>
    <scope>IDENTIFICATION</scope>
    <source>
        <strain evidence="4">JHB</strain>
    </source>
</reference>
<dbReference type="InParanoid" id="B0X413"/>
<feature type="region of interest" description="Disordered" evidence="1">
    <location>
        <begin position="919"/>
        <end position="941"/>
    </location>
</feature>
<dbReference type="Proteomes" id="UP000002320">
    <property type="component" value="Unassembled WGS sequence"/>
</dbReference>
<dbReference type="eggNOG" id="ENOG502T8PZ">
    <property type="taxonomic scope" value="Eukaryota"/>
</dbReference>
<proteinExistence type="predicted"/>
<feature type="compositionally biased region" description="Polar residues" evidence="1">
    <location>
        <begin position="452"/>
        <end position="475"/>
    </location>
</feature>
<feature type="region of interest" description="Disordered" evidence="1">
    <location>
        <begin position="157"/>
        <end position="906"/>
    </location>
</feature>
<feature type="compositionally biased region" description="Polar residues" evidence="1">
    <location>
        <begin position="382"/>
        <end position="391"/>
    </location>
</feature>
<feature type="chain" id="PRO_5014567168" evidence="2">
    <location>
        <begin position="17"/>
        <end position="982"/>
    </location>
</feature>
<organism>
    <name type="scientific">Culex quinquefasciatus</name>
    <name type="common">Southern house mosquito</name>
    <name type="synonym">Culex pungens</name>
    <dbReference type="NCBI Taxonomy" id="7176"/>
    <lineage>
        <taxon>Eukaryota</taxon>
        <taxon>Metazoa</taxon>
        <taxon>Ecdysozoa</taxon>
        <taxon>Arthropoda</taxon>
        <taxon>Hexapoda</taxon>
        <taxon>Insecta</taxon>
        <taxon>Pterygota</taxon>
        <taxon>Neoptera</taxon>
        <taxon>Endopterygota</taxon>
        <taxon>Diptera</taxon>
        <taxon>Nematocera</taxon>
        <taxon>Culicoidea</taxon>
        <taxon>Culicidae</taxon>
        <taxon>Culicinae</taxon>
        <taxon>Culicini</taxon>
        <taxon>Culex</taxon>
        <taxon>Culex</taxon>
    </lineage>
</organism>
<feature type="compositionally biased region" description="Polar residues" evidence="1">
    <location>
        <begin position="482"/>
        <end position="613"/>
    </location>
</feature>
<dbReference type="VEuPathDB" id="VectorBase:CPIJ013455"/>
<feature type="compositionally biased region" description="Polar residues" evidence="1">
    <location>
        <begin position="266"/>
        <end position="278"/>
    </location>
</feature>
<evidence type="ECO:0000313" key="4">
    <source>
        <dbReference type="EnsemblMetazoa" id="CPIJ013455-PA"/>
    </source>
</evidence>
<feature type="compositionally biased region" description="Low complexity" evidence="1">
    <location>
        <begin position="703"/>
        <end position="718"/>
    </location>
</feature>
<feature type="compositionally biased region" description="Low complexity" evidence="1">
    <location>
        <begin position="252"/>
        <end position="265"/>
    </location>
</feature>
<dbReference type="EMBL" id="DS232327">
    <property type="protein sequence ID" value="EDS40090.1"/>
    <property type="molecule type" value="Genomic_DNA"/>
</dbReference>
<protein>
    <submittedName>
        <fullName evidence="3 4">Uncharacterized protein</fullName>
    </submittedName>
</protein>
<feature type="compositionally biased region" description="Low complexity" evidence="1">
    <location>
        <begin position="394"/>
        <end position="416"/>
    </location>
</feature>
<keyword evidence="5" id="KW-1185">Reference proteome</keyword>
<dbReference type="OrthoDB" id="7742586at2759"/>